<keyword evidence="5 10" id="KW-0378">Hydrolase</keyword>
<feature type="binding site" evidence="10">
    <location>
        <begin position="181"/>
        <end position="182"/>
    </location>
    <ligand>
        <name>substrate</name>
    </ligand>
</feature>
<evidence type="ECO:0000256" key="9">
    <source>
        <dbReference type="ARBA" id="ARBA00052017"/>
    </source>
</evidence>
<dbReference type="EMBL" id="QCZG01000010">
    <property type="protein sequence ID" value="PWA12263.1"/>
    <property type="molecule type" value="Genomic_DNA"/>
</dbReference>
<dbReference type="GO" id="GO:0036222">
    <property type="term" value="F:XTP diphosphatase activity"/>
    <property type="evidence" value="ECO:0007669"/>
    <property type="project" value="UniProtKB-UniRule"/>
</dbReference>
<dbReference type="PANTHER" id="PTHR11067:SF9">
    <property type="entry name" value="INOSINE TRIPHOSPHATE PYROPHOSPHATASE"/>
    <property type="match status" value="1"/>
</dbReference>
<dbReference type="Proteomes" id="UP000245998">
    <property type="component" value="Unassembled WGS sequence"/>
</dbReference>
<dbReference type="GO" id="GO:0005829">
    <property type="term" value="C:cytosol"/>
    <property type="evidence" value="ECO:0007669"/>
    <property type="project" value="TreeGrafter"/>
</dbReference>
<sequence>MKTILIGTTNLGKLNDFKKLFEKEGIIVKSLQDYPEVIDVEETGDTFQANAILKAEAFSRKYNEIVIADDSGLAIDALHGRPGIYSARYAGEDKSDEANIQKVLKEMEGIPVEKRTATFICTLAVARPGKETIVFEGKCSGFITEEPKGNHGFGYDPIFYVPEKNKTMAELTTEEKNEISHRKRAMDKLKSEWESLF</sequence>
<feature type="active site" description="Proton acceptor" evidence="10">
    <location>
        <position position="70"/>
    </location>
</feature>
<dbReference type="GO" id="GO:0046872">
    <property type="term" value="F:metal ion binding"/>
    <property type="evidence" value="ECO:0007669"/>
    <property type="project" value="UniProtKB-KW"/>
</dbReference>
<organism evidence="12 13">
    <name type="scientific">Pueribacillus theae</name>
    <dbReference type="NCBI Taxonomy" id="2171751"/>
    <lineage>
        <taxon>Bacteria</taxon>
        <taxon>Bacillati</taxon>
        <taxon>Bacillota</taxon>
        <taxon>Bacilli</taxon>
        <taxon>Bacillales</taxon>
        <taxon>Bacillaceae</taxon>
        <taxon>Pueribacillus</taxon>
    </lineage>
</organism>
<feature type="binding site" evidence="10">
    <location>
        <position position="41"/>
    </location>
    <ligand>
        <name>Mg(2+)</name>
        <dbReference type="ChEBI" id="CHEBI:18420"/>
    </ligand>
</feature>
<evidence type="ECO:0000256" key="2">
    <source>
        <dbReference type="ARBA" id="ARBA00011738"/>
    </source>
</evidence>
<dbReference type="EC" id="3.6.1.66" evidence="10"/>
<evidence type="ECO:0000256" key="5">
    <source>
        <dbReference type="ARBA" id="ARBA00022801"/>
    </source>
</evidence>
<dbReference type="PANTHER" id="PTHR11067">
    <property type="entry name" value="INOSINE TRIPHOSPHATE PYROPHOSPHATASE/HAM1 PROTEIN"/>
    <property type="match status" value="1"/>
</dbReference>
<feature type="binding site" evidence="10">
    <location>
        <position position="176"/>
    </location>
    <ligand>
        <name>substrate</name>
    </ligand>
</feature>
<evidence type="ECO:0000313" key="13">
    <source>
        <dbReference type="Proteomes" id="UP000245998"/>
    </source>
</evidence>
<dbReference type="Gene3D" id="3.90.950.10">
    <property type="match status" value="1"/>
</dbReference>
<evidence type="ECO:0000256" key="10">
    <source>
        <dbReference type="HAMAP-Rule" id="MF_01405"/>
    </source>
</evidence>
<dbReference type="InterPro" id="IPR020922">
    <property type="entry name" value="dITP/XTP_pyrophosphatase"/>
</dbReference>
<comment type="cofactor">
    <cofactor evidence="10">
        <name>Mg(2+)</name>
        <dbReference type="ChEBI" id="CHEBI:18420"/>
    </cofactor>
    <text evidence="10">Binds 1 Mg(2+) ion per subunit.</text>
</comment>
<protein>
    <recommendedName>
        <fullName evidence="10">dITP/XTP pyrophosphatase</fullName>
        <ecNumber evidence="10">3.6.1.66</ecNumber>
    </recommendedName>
    <alternativeName>
        <fullName evidence="10">Non-canonical purine NTP pyrophosphatase</fullName>
    </alternativeName>
    <alternativeName>
        <fullName evidence="10">Non-standard purine NTP pyrophosphatase</fullName>
    </alternativeName>
    <alternativeName>
        <fullName evidence="10">Nucleoside-triphosphate diphosphatase</fullName>
    </alternativeName>
    <alternativeName>
        <fullName evidence="10">Nucleoside-triphosphate pyrophosphatase</fullName>
        <shortName evidence="10">NTPase</shortName>
    </alternativeName>
</protein>
<accession>A0A2U1K5I7</accession>
<feature type="binding site" evidence="10">
    <location>
        <begin position="153"/>
        <end position="156"/>
    </location>
    <ligand>
        <name>substrate</name>
    </ligand>
</feature>
<comment type="similarity">
    <text evidence="1 10 11">Belongs to the HAM1 NTPase family.</text>
</comment>
<evidence type="ECO:0000256" key="6">
    <source>
        <dbReference type="ARBA" id="ARBA00022842"/>
    </source>
</evidence>
<keyword evidence="6 10" id="KW-0460">Magnesium</keyword>
<feature type="binding site" evidence="10">
    <location>
        <begin position="8"/>
        <end position="13"/>
    </location>
    <ligand>
        <name>substrate</name>
    </ligand>
</feature>
<dbReference type="GO" id="GO:0009117">
    <property type="term" value="P:nucleotide metabolic process"/>
    <property type="evidence" value="ECO:0007669"/>
    <property type="project" value="UniProtKB-KW"/>
</dbReference>
<dbReference type="OrthoDB" id="9807456at2"/>
<dbReference type="InterPro" id="IPR029001">
    <property type="entry name" value="ITPase-like_fam"/>
</dbReference>
<dbReference type="GO" id="GO:0009146">
    <property type="term" value="P:purine nucleoside triphosphate catabolic process"/>
    <property type="evidence" value="ECO:0007669"/>
    <property type="project" value="UniProtKB-UniRule"/>
</dbReference>
<evidence type="ECO:0000256" key="1">
    <source>
        <dbReference type="ARBA" id="ARBA00008023"/>
    </source>
</evidence>
<reference evidence="12 13" key="1">
    <citation type="submission" date="2018-04" db="EMBL/GenBank/DDBJ databases">
        <title>Camelliibacillus theae gen. nov., sp. nov., isolated from Pu'er tea.</title>
        <authorList>
            <person name="Niu L."/>
        </authorList>
    </citation>
    <scope>NUCLEOTIDE SEQUENCE [LARGE SCALE GENOMIC DNA]</scope>
    <source>
        <strain evidence="12 13">T8</strain>
    </source>
</reference>
<evidence type="ECO:0000256" key="8">
    <source>
        <dbReference type="ARBA" id="ARBA00051875"/>
    </source>
</evidence>
<evidence type="ECO:0000256" key="4">
    <source>
        <dbReference type="ARBA" id="ARBA00022741"/>
    </source>
</evidence>
<proteinExistence type="inferred from homology"/>
<evidence type="ECO:0000313" key="12">
    <source>
        <dbReference type="EMBL" id="PWA12263.1"/>
    </source>
</evidence>
<dbReference type="NCBIfam" id="NF011397">
    <property type="entry name" value="PRK14822.1"/>
    <property type="match status" value="1"/>
</dbReference>
<comment type="catalytic activity">
    <reaction evidence="10">
        <text>ITP + H2O = IMP + diphosphate + H(+)</text>
        <dbReference type="Rhea" id="RHEA:29399"/>
        <dbReference type="ChEBI" id="CHEBI:15377"/>
        <dbReference type="ChEBI" id="CHEBI:15378"/>
        <dbReference type="ChEBI" id="CHEBI:33019"/>
        <dbReference type="ChEBI" id="CHEBI:58053"/>
        <dbReference type="ChEBI" id="CHEBI:61402"/>
        <dbReference type="EC" id="3.6.1.66"/>
    </reaction>
</comment>
<comment type="caution">
    <text evidence="12">The sequence shown here is derived from an EMBL/GenBank/DDBJ whole genome shotgun (WGS) entry which is preliminary data.</text>
</comment>
<dbReference type="GO" id="GO:0017111">
    <property type="term" value="F:ribonucleoside triphosphate phosphatase activity"/>
    <property type="evidence" value="ECO:0007669"/>
    <property type="project" value="InterPro"/>
</dbReference>
<keyword evidence="13" id="KW-1185">Reference proteome</keyword>
<comment type="function">
    <text evidence="10">Pyrophosphatase that catalyzes the hydrolysis of nucleoside triphosphates to their monophosphate derivatives, with a high preference for the non-canonical purine nucleotides XTP (xanthosine triphosphate), dITP (deoxyinosine triphosphate) and ITP. Seems to function as a house-cleaning enzyme that removes non-canonical purine nucleotides from the nucleotide pool, thus preventing their incorporation into DNA/RNA and avoiding chromosomal lesions.</text>
</comment>
<dbReference type="RefSeq" id="WP_116554086.1">
    <property type="nucleotide sequence ID" value="NZ_QCZG01000010.1"/>
</dbReference>
<dbReference type="AlphaFoldDB" id="A0A2U1K5I7"/>
<gene>
    <name evidence="12" type="ORF">DCC39_06500</name>
</gene>
<dbReference type="CDD" id="cd00515">
    <property type="entry name" value="HAM1"/>
    <property type="match status" value="1"/>
</dbReference>
<keyword evidence="3 10" id="KW-0479">Metal-binding</keyword>
<comment type="subunit">
    <text evidence="2 10">Homodimer.</text>
</comment>
<dbReference type="GO" id="GO:0000166">
    <property type="term" value="F:nucleotide binding"/>
    <property type="evidence" value="ECO:0007669"/>
    <property type="project" value="UniProtKB-KW"/>
</dbReference>
<evidence type="ECO:0000256" key="11">
    <source>
        <dbReference type="RuleBase" id="RU003781"/>
    </source>
</evidence>
<dbReference type="Pfam" id="PF01725">
    <property type="entry name" value="Ham1p_like"/>
    <property type="match status" value="1"/>
</dbReference>
<dbReference type="NCBIfam" id="TIGR00042">
    <property type="entry name" value="RdgB/HAM1 family non-canonical purine NTP pyrophosphatase"/>
    <property type="match status" value="1"/>
</dbReference>
<feature type="binding site" evidence="10">
    <location>
        <position position="71"/>
    </location>
    <ligand>
        <name>substrate</name>
    </ligand>
</feature>
<name>A0A2U1K5I7_9BACI</name>
<evidence type="ECO:0000256" key="7">
    <source>
        <dbReference type="ARBA" id="ARBA00023080"/>
    </source>
</evidence>
<dbReference type="FunFam" id="3.90.950.10:FF:000001">
    <property type="entry name" value="dITP/XTP pyrophosphatase"/>
    <property type="match status" value="1"/>
</dbReference>
<dbReference type="GO" id="GO:0036220">
    <property type="term" value="F:ITP diphosphatase activity"/>
    <property type="evidence" value="ECO:0007669"/>
    <property type="project" value="UniProtKB-UniRule"/>
</dbReference>
<dbReference type="HAMAP" id="MF_01405">
    <property type="entry name" value="Non_canon_purine_NTPase"/>
    <property type="match status" value="1"/>
</dbReference>
<keyword evidence="7 10" id="KW-0546">Nucleotide metabolism</keyword>
<evidence type="ECO:0000256" key="3">
    <source>
        <dbReference type="ARBA" id="ARBA00022723"/>
    </source>
</evidence>
<dbReference type="InterPro" id="IPR002637">
    <property type="entry name" value="RdgB/HAM1"/>
</dbReference>
<dbReference type="SUPFAM" id="SSF52972">
    <property type="entry name" value="ITPase-like"/>
    <property type="match status" value="1"/>
</dbReference>
<comment type="catalytic activity">
    <reaction evidence="9 10">
        <text>XTP + H2O = XMP + diphosphate + H(+)</text>
        <dbReference type="Rhea" id="RHEA:28610"/>
        <dbReference type="ChEBI" id="CHEBI:15377"/>
        <dbReference type="ChEBI" id="CHEBI:15378"/>
        <dbReference type="ChEBI" id="CHEBI:33019"/>
        <dbReference type="ChEBI" id="CHEBI:57464"/>
        <dbReference type="ChEBI" id="CHEBI:61314"/>
        <dbReference type="EC" id="3.6.1.66"/>
    </reaction>
</comment>
<keyword evidence="4 10" id="KW-0547">Nucleotide-binding</keyword>
<comment type="catalytic activity">
    <reaction evidence="8 10">
        <text>dITP + H2O = dIMP + diphosphate + H(+)</text>
        <dbReference type="Rhea" id="RHEA:28342"/>
        <dbReference type="ChEBI" id="CHEBI:15377"/>
        <dbReference type="ChEBI" id="CHEBI:15378"/>
        <dbReference type="ChEBI" id="CHEBI:33019"/>
        <dbReference type="ChEBI" id="CHEBI:61194"/>
        <dbReference type="ChEBI" id="CHEBI:61382"/>
        <dbReference type="EC" id="3.6.1.66"/>
    </reaction>
</comment>
<feature type="binding site" evidence="10">
    <location>
        <position position="70"/>
    </location>
    <ligand>
        <name>Mg(2+)</name>
        <dbReference type="ChEBI" id="CHEBI:18420"/>
    </ligand>
</feature>
<dbReference type="GO" id="GO:0035870">
    <property type="term" value="F:dITP diphosphatase activity"/>
    <property type="evidence" value="ECO:0007669"/>
    <property type="project" value="UniProtKB-UniRule"/>
</dbReference>